<evidence type="ECO:0000313" key="2">
    <source>
        <dbReference type="Proteomes" id="UP000696280"/>
    </source>
</evidence>
<sequence length="265" mass="30567">MRWNSPPFQYHRRQRQYPAFDRRLRMTPAVKLSVNENPPQGQYGGTDPPTGTVLVKNTVLRKELDEVTNWSKSSDGDFSKKACAAGLPYSVNLTPGIYSLVKWKSVKPTCFHFEAAPSYCDLIDKSNKLSVEEKVLAKNAIKAFAKIKNNREKTDFCAYDEDEQGNPVYRVKEVFPFQSAPQDELELMVVFKYAQWLDVQFEHLKDVPRWLLSHADTQSDVLAPYGAPRGGAVSYNPRRISRELVLNRRRSNNWIRRPININERE</sequence>
<gene>
    <name evidence="1" type="ORF">HYFRA_00008945</name>
</gene>
<comment type="caution">
    <text evidence="1">The sequence shown here is derived from an EMBL/GenBank/DDBJ whole genome shotgun (WGS) entry which is preliminary data.</text>
</comment>
<evidence type="ECO:0000313" key="1">
    <source>
        <dbReference type="EMBL" id="CAG8952701.1"/>
    </source>
</evidence>
<name>A0A9N9PMT1_9HELO</name>
<dbReference type="OrthoDB" id="10461468at2759"/>
<proteinExistence type="predicted"/>
<reference evidence="1" key="1">
    <citation type="submission" date="2021-07" db="EMBL/GenBank/DDBJ databases">
        <authorList>
            <person name="Durling M."/>
        </authorList>
    </citation>
    <scope>NUCLEOTIDE SEQUENCE</scope>
</reference>
<accession>A0A9N9PMT1</accession>
<dbReference type="EMBL" id="CAJVRL010000047">
    <property type="protein sequence ID" value="CAG8952701.1"/>
    <property type="molecule type" value="Genomic_DNA"/>
</dbReference>
<keyword evidence="2" id="KW-1185">Reference proteome</keyword>
<dbReference type="Proteomes" id="UP000696280">
    <property type="component" value="Unassembled WGS sequence"/>
</dbReference>
<protein>
    <submittedName>
        <fullName evidence="1">Uncharacterized protein</fullName>
    </submittedName>
</protein>
<organism evidence="1 2">
    <name type="scientific">Hymenoscyphus fraxineus</name>
    <dbReference type="NCBI Taxonomy" id="746836"/>
    <lineage>
        <taxon>Eukaryota</taxon>
        <taxon>Fungi</taxon>
        <taxon>Dikarya</taxon>
        <taxon>Ascomycota</taxon>
        <taxon>Pezizomycotina</taxon>
        <taxon>Leotiomycetes</taxon>
        <taxon>Helotiales</taxon>
        <taxon>Helotiaceae</taxon>
        <taxon>Hymenoscyphus</taxon>
    </lineage>
</organism>
<dbReference type="AlphaFoldDB" id="A0A9N9PMT1"/>